<dbReference type="SUPFAM" id="SSF53335">
    <property type="entry name" value="S-adenosyl-L-methionine-dependent methyltransferases"/>
    <property type="match status" value="1"/>
</dbReference>
<evidence type="ECO:0000256" key="1">
    <source>
        <dbReference type="SAM" id="Phobius"/>
    </source>
</evidence>
<sequence length="257" mass="29232">MQTHEIKDDKLSLDATIEAVITTLKQKHPNITGHHLDIGSGTGNLIRRVSQEFRVESRALDYTDEFMELPDIQVDVVDLNDGRLPYPDHSFDLVTFTEVAEHLENYRAIVREIHRILKPGGVVVITTPNVLNMKSRMRFLTTGFWSMFGPLHVGETSIESTGGHITPIPYPYLAHALMNSGFSLPELSTDKMQFPSLYWFILLFIPIRIIAAMTWKKERNKYKTIDQFNAPIVREINTPAMLLGRSIVVTAMKPAEE</sequence>
<feature type="transmembrane region" description="Helical" evidence="1">
    <location>
        <begin position="197"/>
        <end position="215"/>
    </location>
</feature>
<name>A0A5R9GLA6_9PROT</name>
<dbReference type="RefSeq" id="WP_138239975.1">
    <property type="nucleotide sequence ID" value="NZ_VBRY01000012.1"/>
</dbReference>
<keyword evidence="3" id="KW-0808">Transferase</keyword>
<evidence type="ECO:0000259" key="2">
    <source>
        <dbReference type="Pfam" id="PF08241"/>
    </source>
</evidence>
<keyword evidence="3" id="KW-0489">Methyltransferase</keyword>
<dbReference type="CDD" id="cd02440">
    <property type="entry name" value="AdoMet_MTases"/>
    <property type="match status" value="1"/>
</dbReference>
<keyword evidence="1" id="KW-0812">Transmembrane</keyword>
<dbReference type="AlphaFoldDB" id="A0A5R9GLA6"/>
<keyword evidence="1" id="KW-1133">Transmembrane helix</keyword>
<reference evidence="3 4" key="1">
    <citation type="journal article" date="2019" name="Appl. Environ. Microbiol.">
        <title>Environmental Evidence and Genomic Insight of Iron-oxidizing Bacteria Preference Towards More Corrosion Resistant Stainless Steel at Higher Salinities.</title>
        <authorList>
            <person name="Garrison C.E."/>
            <person name="Price K.A."/>
            <person name="Field E.K."/>
        </authorList>
    </citation>
    <scope>NUCLEOTIDE SEQUENCE [LARGE SCALE GENOMIC DNA]</scope>
    <source>
        <strain evidence="3 4">P3</strain>
    </source>
</reference>
<gene>
    <name evidence="3" type="ORF">FEF65_11525</name>
</gene>
<proteinExistence type="predicted"/>
<dbReference type="InterPro" id="IPR029063">
    <property type="entry name" value="SAM-dependent_MTases_sf"/>
</dbReference>
<accession>A0A5R9GLA6</accession>
<protein>
    <submittedName>
        <fullName evidence="3">Class I SAM-dependent methyltransferase</fullName>
    </submittedName>
</protein>
<dbReference type="GO" id="GO:0008757">
    <property type="term" value="F:S-adenosylmethionine-dependent methyltransferase activity"/>
    <property type="evidence" value="ECO:0007669"/>
    <property type="project" value="InterPro"/>
</dbReference>
<keyword evidence="4" id="KW-1185">Reference proteome</keyword>
<dbReference type="EMBL" id="VBRY01000012">
    <property type="protein sequence ID" value="TLS65945.1"/>
    <property type="molecule type" value="Genomic_DNA"/>
</dbReference>
<dbReference type="Pfam" id="PF08241">
    <property type="entry name" value="Methyltransf_11"/>
    <property type="match status" value="1"/>
</dbReference>
<evidence type="ECO:0000313" key="3">
    <source>
        <dbReference type="EMBL" id="TLS65945.1"/>
    </source>
</evidence>
<dbReference type="Proteomes" id="UP000306585">
    <property type="component" value="Unassembled WGS sequence"/>
</dbReference>
<comment type="caution">
    <text evidence="3">The sequence shown here is derived from an EMBL/GenBank/DDBJ whole genome shotgun (WGS) entry which is preliminary data.</text>
</comment>
<organism evidence="3 4">
    <name type="scientific">Mariprofundus erugo</name>
    <dbReference type="NCBI Taxonomy" id="2528639"/>
    <lineage>
        <taxon>Bacteria</taxon>
        <taxon>Pseudomonadati</taxon>
        <taxon>Pseudomonadota</taxon>
        <taxon>Candidatius Mariprofundia</taxon>
        <taxon>Mariprofundales</taxon>
        <taxon>Mariprofundaceae</taxon>
        <taxon>Mariprofundus</taxon>
    </lineage>
</organism>
<dbReference type="Gene3D" id="3.40.50.150">
    <property type="entry name" value="Vaccinia Virus protein VP39"/>
    <property type="match status" value="1"/>
</dbReference>
<feature type="domain" description="Methyltransferase type 11" evidence="2">
    <location>
        <begin position="36"/>
        <end position="125"/>
    </location>
</feature>
<dbReference type="InterPro" id="IPR013216">
    <property type="entry name" value="Methyltransf_11"/>
</dbReference>
<keyword evidence="1" id="KW-0472">Membrane</keyword>
<dbReference type="GO" id="GO:0032259">
    <property type="term" value="P:methylation"/>
    <property type="evidence" value="ECO:0007669"/>
    <property type="project" value="UniProtKB-KW"/>
</dbReference>
<evidence type="ECO:0000313" key="4">
    <source>
        <dbReference type="Proteomes" id="UP000306585"/>
    </source>
</evidence>
<dbReference type="PANTHER" id="PTHR43591">
    <property type="entry name" value="METHYLTRANSFERASE"/>
    <property type="match status" value="1"/>
</dbReference>